<dbReference type="GO" id="GO:0045454">
    <property type="term" value="P:cell redox homeostasis"/>
    <property type="evidence" value="ECO:0007669"/>
    <property type="project" value="TreeGrafter"/>
</dbReference>
<evidence type="ECO:0000256" key="11">
    <source>
        <dbReference type="ARBA" id="ARBA00023163"/>
    </source>
</evidence>
<evidence type="ECO:0000256" key="1">
    <source>
        <dbReference type="ARBA" id="ARBA00001966"/>
    </source>
</evidence>
<evidence type="ECO:0000256" key="12">
    <source>
        <dbReference type="SAM" id="MobiDB-lite"/>
    </source>
</evidence>
<proteinExistence type="inferred from homology"/>
<keyword evidence="5" id="KW-0479">Metal-binding</keyword>
<keyword evidence="18" id="KW-1185">Reference proteome</keyword>
<keyword evidence="7" id="KW-0411">Iron-sulfur</keyword>
<dbReference type="GO" id="GO:0047134">
    <property type="term" value="F:protein-disulfide reductase [NAD(P)H] activity"/>
    <property type="evidence" value="ECO:0007669"/>
    <property type="project" value="TreeGrafter"/>
</dbReference>
<feature type="domain" description="4Fe-4S Wbl-type" evidence="13">
    <location>
        <begin position="25"/>
        <end position="83"/>
    </location>
</feature>
<keyword evidence="8" id="KW-0805">Transcription regulation</keyword>
<evidence type="ECO:0000259" key="13">
    <source>
        <dbReference type="PROSITE" id="PS51674"/>
    </source>
</evidence>
<evidence type="ECO:0000313" key="18">
    <source>
        <dbReference type="Proteomes" id="UP000193811"/>
    </source>
</evidence>
<dbReference type="Proteomes" id="UP000193811">
    <property type="component" value="Unassembled WGS sequence"/>
</dbReference>
<evidence type="ECO:0000256" key="4">
    <source>
        <dbReference type="ARBA" id="ARBA00022485"/>
    </source>
</evidence>
<evidence type="ECO:0000313" key="15">
    <source>
        <dbReference type="EMBL" id="CQD25321.1"/>
    </source>
</evidence>
<evidence type="ECO:0000256" key="6">
    <source>
        <dbReference type="ARBA" id="ARBA00023004"/>
    </source>
</evidence>
<dbReference type="AlphaFoldDB" id="A0A0U1DZ66"/>
<comment type="subcellular location">
    <subcellularLocation>
        <location evidence="2">Cytoplasm</location>
    </subcellularLocation>
</comment>
<keyword evidence="9" id="KW-0238">DNA-binding</keyword>
<protein>
    <submittedName>
        <fullName evidence="15">Transcriptional regulator</fullName>
    </submittedName>
</protein>
<dbReference type="GO" id="GO:0003677">
    <property type="term" value="F:DNA binding"/>
    <property type="evidence" value="ECO:0007669"/>
    <property type="project" value="UniProtKB-KW"/>
</dbReference>
<evidence type="ECO:0000256" key="9">
    <source>
        <dbReference type="ARBA" id="ARBA00023125"/>
    </source>
</evidence>
<sequence length="164" mass="18684">MSARPGVAQMSHTTAKPAVPTDWMRRRICDTSIDFCSDNRDEIARAKAICIPCPVQQECLAYALARSETTGVYGGLSADERAGLFLRWKTFRRRELPTSQGQGISIPRDELRSCRDCGTEFDPQHHLSRYCSNECRDRSRSANSRVYEARHRQKRRSEREASAS</sequence>
<dbReference type="Proteomes" id="UP000182227">
    <property type="component" value="Unassembled WGS sequence"/>
</dbReference>
<dbReference type="InterPro" id="IPR003482">
    <property type="entry name" value="Whib"/>
</dbReference>
<dbReference type="GO" id="GO:0046872">
    <property type="term" value="F:metal ion binding"/>
    <property type="evidence" value="ECO:0007669"/>
    <property type="project" value="UniProtKB-KW"/>
</dbReference>
<dbReference type="PROSITE" id="PS51674">
    <property type="entry name" value="4FE4S_WBL"/>
    <property type="match status" value="1"/>
</dbReference>
<dbReference type="EMBL" id="LQOP01000036">
    <property type="protein sequence ID" value="ORV20029.1"/>
    <property type="molecule type" value="Genomic_DNA"/>
</dbReference>
<feature type="region of interest" description="Disordered" evidence="12">
    <location>
        <begin position="135"/>
        <end position="164"/>
    </location>
</feature>
<accession>A0A0U1DZ66</accession>
<name>A0A0U1DZ66_9MYCO</name>
<comment type="cofactor">
    <cofactor evidence="1">
        <name>[4Fe-4S] cluster</name>
        <dbReference type="ChEBI" id="CHEBI:49883"/>
    </cofactor>
</comment>
<evidence type="ECO:0000256" key="2">
    <source>
        <dbReference type="ARBA" id="ARBA00004496"/>
    </source>
</evidence>
<dbReference type="PANTHER" id="PTHR38839">
    <property type="entry name" value="TRANSCRIPTIONAL REGULATOR WHID-RELATED"/>
    <property type="match status" value="1"/>
</dbReference>
<evidence type="ECO:0000256" key="10">
    <source>
        <dbReference type="ARBA" id="ARBA00023157"/>
    </source>
</evidence>
<evidence type="ECO:0000313" key="17">
    <source>
        <dbReference type="Proteomes" id="UP000182227"/>
    </source>
</evidence>
<dbReference type="EMBL" id="CTEF01000011">
    <property type="protein sequence ID" value="CQD25321.1"/>
    <property type="molecule type" value="Genomic_DNA"/>
</dbReference>
<evidence type="ECO:0000256" key="3">
    <source>
        <dbReference type="ARBA" id="ARBA00006597"/>
    </source>
</evidence>
<gene>
    <name evidence="15" type="primary">whiB1_2</name>
    <name evidence="14" type="synonym">whiB1_1</name>
    <name evidence="16" type="ORF">AWB98_29205</name>
    <name evidence="14" type="ORF">BN970_03340</name>
    <name evidence="15" type="ORF">BN970_07123</name>
</gene>
<comment type="similarity">
    <text evidence="3">Belongs to the WhiB family.</text>
</comment>
<reference evidence="15 17" key="1">
    <citation type="submission" date="2015-03" db="EMBL/GenBank/DDBJ databases">
        <authorList>
            <person name="Murphy D."/>
        </authorList>
    </citation>
    <scope>NUCLEOTIDE SEQUENCE [LARGE SCALE GENOMIC DNA]</scope>
    <source>
        <strain evidence="15 17">D16</strain>
    </source>
</reference>
<dbReference type="Pfam" id="PF02467">
    <property type="entry name" value="Whib"/>
    <property type="match status" value="1"/>
</dbReference>
<evidence type="ECO:0000313" key="14">
    <source>
        <dbReference type="EMBL" id="CQD15851.1"/>
    </source>
</evidence>
<evidence type="ECO:0000256" key="8">
    <source>
        <dbReference type="ARBA" id="ARBA00023015"/>
    </source>
</evidence>
<organism evidence="15 17">
    <name type="scientific">Mycolicibacterium conceptionense</name>
    <dbReference type="NCBI Taxonomy" id="451644"/>
    <lineage>
        <taxon>Bacteria</taxon>
        <taxon>Bacillati</taxon>
        <taxon>Actinomycetota</taxon>
        <taxon>Actinomycetes</taxon>
        <taxon>Mycobacteriales</taxon>
        <taxon>Mycobacteriaceae</taxon>
        <taxon>Mycolicibacterium</taxon>
    </lineage>
</organism>
<dbReference type="EMBL" id="CTEF01000002">
    <property type="protein sequence ID" value="CQD15851.1"/>
    <property type="molecule type" value="Genomic_DNA"/>
</dbReference>
<dbReference type="GO" id="GO:0005737">
    <property type="term" value="C:cytoplasm"/>
    <property type="evidence" value="ECO:0007669"/>
    <property type="project" value="UniProtKB-SubCell"/>
</dbReference>
<keyword evidence="6" id="KW-0408">Iron</keyword>
<keyword evidence="4" id="KW-0004">4Fe-4S</keyword>
<keyword evidence="10" id="KW-1015">Disulfide bond</keyword>
<keyword evidence="11" id="KW-0804">Transcription</keyword>
<dbReference type="GO" id="GO:0051539">
    <property type="term" value="F:4 iron, 4 sulfur cluster binding"/>
    <property type="evidence" value="ECO:0007669"/>
    <property type="project" value="UniProtKB-KW"/>
</dbReference>
<dbReference type="InterPro" id="IPR034768">
    <property type="entry name" value="4FE4S_WBL"/>
</dbReference>
<evidence type="ECO:0000313" key="16">
    <source>
        <dbReference type="EMBL" id="ORV20029.1"/>
    </source>
</evidence>
<reference evidence="16 18" key="2">
    <citation type="submission" date="2016-01" db="EMBL/GenBank/DDBJ databases">
        <title>The new phylogeny of the genus Mycobacterium.</title>
        <authorList>
            <person name="Tarcisio F."/>
            <person name="Conor M."/>
            <person name="Antonella G."/>
            <person name="Elisabetta G."/>
            <person name="Giulia F.S."/>
            <person name="Sara T."/>
            <person name="Anna F."/>
            <person name="Clotilde B."/>
            <person name="Roberto B."/>
            <person name="Veronica D.S."/>
            <person name="Fabio R."/>
            <person name="Monica P."/>
            <person name="Olivier J."/>
            <person name="Enrico T."/>
            <person name="Nicola S."/>
        </authorList>
    </citation>
    <scope>NUCLEOTIDE SEQUENCE [LARGE SCALE GENOMIC DNA]</scope>
    <source>
        <strain evidence="16 18">CCUG 50187</strain>
    </source>
</reference>
<evidence type="ECO:0000256" key="5">
    <source>
        <dbReference type="ARBA" id="ARBA00022723"/>
    </source>
</evidence>
<evidence type="ECO:0000256" key="7">
    <source>
        <dbReference type="ARBA" id="ARBA00023014"/>
    </source>
</evidence>
<dbReference type="GO" id="GO:0045892">
    <property type="term" value="P:negative regulation of DNA-templated transcription"/>
    <property type="evidence" value="ECO:0007669"/>
    <property type="project" value="TreeGrafter"/>
</dbReference>